<protein>
    <submittedName>
        <fullName evidence="1">Complex I intermediate-associated protein 84, mitochondrial</fullName>
    </submittedName>
</protein>
<dbReference type="STRING" id="420778.A0A1S8BCB6"/>
<dbReference type="InterPro" id="IPR011990">
    <property type="entry name" value="TPR-like_helical_dom_sf"/>
</dbReference>
<dbReference type="PANTHER" id="PTHR47939:SF5">
    <property type="entry name" value="PENTACOTRIPEPTIDE-REPEAT REGION OF PRORP DOMAIN-CONTAINING PROTEIN"/>
    <property type="match status" value="1"/>
</dbReference>
<dbReference type="EMBL" id="MSZU01000086">
    <property type="protein sequence ID" value="OMP85066.1"/>
    <property type="molecule type" value="Genomic_DNA"/>
</dbReference>
<accession>A0A1S8BCB6</accession>
<evidence type="ECO:0000313" key="1">
    <source>
        <dbReference type="EMBL" id="OMP85066.1"/>
    </source>
</evidence>
<dbReference type="AlphaFoldDB" id="A0A1S8BCB6"/>
<comment type="caution">
    <text evidence="1">The sequence shown here is derived from an EMBL/GenBank/DDBJ whole genome shotgun (WGS) entry which is preliminary data.</text>
</comment>
<sequence length="840" mass="94860">MPAHLTRLVIRRILANEPIVYRDCLYRRANACLQPRSQTIRRHGFAQTRSFFGFAVESERKVKGADLAPGLDKLVDLNRAQTEHSRPPNLRALCVAFCKLIKAKMDSRDTFSDVEAGHLLNTLRYLDEKRKANQFEAEGAEIPTRGALQAALDTLGAIKSPRSQTHLVLAEELFRFLEITRPAKTEGTSAYDAYLFRALAKTIVTISVNGEPLRARDLLVEKYKNHTMDYKSAYRASVPWAAILEQLYAHGNIAEAQQTLQMMQDLEIPAEVTRKVKDELLGIHARRGDLAATKEVYEEITKVPGGILDISNSSYDAMFNCCLQHKDSEWGQSLVRPMLETLEVFYSDPAKNHLGRAKAMWDALFLWSAGSGKGVDEVDRMINVMVRRTFADGISVQPDVETINKLVGSCMARNEPYFAERYISLGLKWGIHPNAETYYLQVKYRLSGGDIDGARAAYKLLQAEDCSGGEDGLAANQLVQAMCASRKYHFNTIMALVDDLNERKSRFEPETVSALSVLHLQQNELHDVIDLLQTHSFHFSAKERLRIADTLVAVVMDRERTSTTRAWDTYIITHSIFAELPRKTRTDMMREFFARGRADMACHVFAHMRELDDKTTRATAGTYVAALTGIADFAAPRVSATDSDMDADERDSECQSLLDAVHNAMKLDLDIDPNTRLRNALMLAYTACGLPARAWGFWEDIVNSREGPSFNSIPIAFRVCERMSGRGERLAKELWARLRTMDVEINREMLAAYVGALAGNQNVEDAQMVLLRSEKEFGWRPDAFMLGTLFNAAYGVSRQEEVERWIQAKFPTQWVELQRLGARKMEDGPRLFNIDRSLSP</sequence>
<gene>
    <name evidence="1" type="ORF">BK809_0000818</name>
</gene>
<name>A0A1S8BCB6_9PEZI</name>
<reference evidence="1 2" key="1">
    <citation type="submission" date="2017-01" db="EMBL/GenBank/DDBJ databases">
        <title>Draft genome sequence of Diplodia seriata F98.1, a fungal species involved in grapevine trunk diseases.</title>
        <authorList>
            <person name="Robert-Siegwald G."/>
            <person name="Vallet J."/>
            <person name="Abou-Mansour E."/>
            <person name="Xu J."/>
            <person name="Rey P."/>
            <person name="Bertsch C."/>
            <person name="Rego C."/>
            <person name="Larignon P."/>
            <person name="Fontaine F."/>
            <person name="Lebrun M.-H."/>
        </authorList>
    </citation>
    <scope>NUCLEOTIDE SEQUENCE [LARGE SCALE GENOMIC DNA]</scope>
    <source>
        <strain evidence="1 2">F98.1</strain>
    </source>
</reference>
<dbReference type="InterPro" id="IPR050667">
    <property type="entry name" value="PPR-containing_protein"/>
</dbReference>
<dbReference type="OrthoDB" id="185373at2759"/>
<dbReference type="Gene3D" id="1.25.40.10">
    <property type="entry name" value="Tetratricopeptide repeat domain"/>
    <property type="match status" value="2"/>
</dbReference>
<evidence type="ECO:0000313" key="2">
    <source>
        <dbReference type="Proteomes" id="UP000190776"/>
    </source>
</evidence>
<dbReference type="Proteomes" id="UP000190776">
    <property type="component" value="Unassembled WGS sequence"/>
</dbReference>
<proteinExistence type="predicted"/>
<dbReference type="PANTHER" id="PTHR47939">
    <property type="entry name" value="MEMBRANE-ASSOCIATED SALT-INDUCIBLE PROTEIN-LIKE"/>
    <property type="match status" value="1"/>
</dbReference>
<organism evidence="1 2">
    <name type="scientific">Diplodia seriata</name>
    <dbReference type="NCBI Taxonomy" id="420778"/>
    <lineage>
        <taxon>Eukaryota</taxon>
        <taxon>Fungi</taxon>
        <taxon>Dikarya</taxon>
        <taxon>Ascomycota</taxon>
        <taxon>Pezizomycotina</taxon>
        <taxon>Dothideomycetes</taxon>
        <taxon>Dothideomycetes incertae sedis</taxon>
        <taxon>Botryosphaeriales</taxon>
        <taxon>Botryosphaeriaceae</taxon>
        <taxon>Diplodia</taxon>
    </lineage>
</organism>